<evidence type="ECO:0000259" key="3">
    <source>
        <dbReference type="Pfam" id="PF00185"/>
    </source>
</evidence>
<protein>
    <recommendedName>
        <fullName evidence="7">Aspartate carbamoyltransferase</fullName>
    </recommendedName>
</protein>
<dbReference type="Proteomes" id="UP001147700">
    <property type="component" value="Unassembled WGS sequence"/>
</dbReference>
<evidence type="ECO:0000259" key="4">
    <source>
        <dbReference type="Pfam" id="PF02729"/>
    </source>
</evidence>
<evidence type="ECO:0000256" key="2">
    <source>
        <dbReference type="RuleBase" id="RU003634"/>
    </source>
</evidence>
<evidence type="ECO:0000313" key="6">
    <source>
        <dbReference type="Proteomes" id="UP001147700"/>
    </source>
</evidence>
<accession>A0ABT4RNH5</accession>
<dbReference type="InterPro" id="IPR006131">
    <property type="entry name" value="Asp_carbamoyltransf_Asp/Orn-bd"/>
</dbReference>
<dbReference type="Gene3D" id="3.40.50.1370">
    <property type="entry name" value="Aspartate/ornithine carbamoyltransferase"/>
    <property type="match status" value="2"/>
</dbReference>
<evidence type="ECO:0000256" key="1">
    <source>
        <dbReference type="ARBA" id="ARBA00022679"/>
    </source>
</evidence>
<dbReference type="PRINTS" id="PR00100">
    <property type="entry name" value="AOTCASE"/>
</dbReference>
<dbReference type="InterPro" id="IPR006130">
    <property type="entry name" value="Asp/Orn_carbamoylTrfase"/>
</dbReference>
<dbReference type="InterPro" id="IPR006132">
    <property type="entry name" value="Asp/Orn_carbamoyltranf_P-bd"/>
</dbReference>
<feature type="domain" description="Aspartate/ornithine carbamoyltransferase Asp/Orn-binding" evidence="3">
    <location>
        <begin position="146"/>
        <end position="283"/>
    </location>
</feature>
<dbReference type="PANTHER" id="PTHR45753:SF6">
    <property type="entry name" value="ASPARTATE CARBAMOYLTRANSFERASE"/>
    <property type="match status" value="1"/>
</dbReference>
<dbReference type="Pfam" id="PF00185">
    <property type="entry name" value="OTCace"/>
    <property type="match status" value="1"/>
</dbReference>
<dbReference type="SUPFAM" id="SSF53671">
    <property type="entry name" value="Aspartate/ornithine carbamoyltransferase"/>
    <property type="match status" value="1"/>
</dbReference>
<dbReference type="Pfam" id="PF02729">
    <property type="entry name" value="OTCace_N"/>
    <property type="match status" value="1"/>
</dbReference>
<organism evidence="5 6">
    <name type="scientific">Solirubrobacter deserti</name>
    <dbReference type="NCBI Taxonomy" id="2282478"/>
    <lineage>
        <taxon>Bacteria</taxon>
        <taxon>Bacillati</taxon>
        <taxon>Actinomycetota</taxon>
        <taxon>Thermoleophilia</taxon>
        <taxon>Solirubrobacterales</taxon>
        <taxon>Solirubrobacteraceae</taxon>
        <taxon>Solirubrobacter</taxon>
    </lineage>
</organism>
<gene>
    <name evidence="5" type="ORF">OJ962_21670</name>
</gene>
<dbReference type="InterPro" id="IPR036901">
    <property type="entry name" value="Asp/Orn_carbamoylTrfase_sf"/>
</dbReference>
<dbReference type="PRINTS" id="PR00101">
    <property type="entry name" value="ATCASE"/>
</dbReference>
<dbReference type="RefSeq" id="WP_202955955.1">
    <property type="nucleotide sequence ID" value="NZ_JAPCID010000033.1"/>
</dbReference>
<proteinExistence type="inferred from homology"/>
<dbReference type="EMBL" id="JAPCID010000033">
    <property type="protein sequence ID" value="MDA0140127.1"/>
    <property type="molecule type" value="Genomic_DNA"/>
</dbReference>
<sequence length="287" mass="30418">MPGLLSAGELGRERLEALLAAAAGYRAGMGRRHPDAVVALAFYADSLRTRVGFDVAAARLGARTTTVHAERQGPAMWAPERLEDAVRSIGPWCDALCLRHPEASASRRAAAVSAAPVINCGNGDDEHPTQAVVDLFALQTLTGRLDGLRVAVVGDLHAMRSAHSLVLALAAFEDVFVRAIAPAGLELPAAYAGEVRLEATTELRVDDVDVIYVAGLPAETRTGVLSREQQARYRITPEVAHATVLCPLPRVDEIDPAVDALPQAAYFEQSALGLYARMAVLDAVLSG</sequence>
<comment type="caution">
    <text evidence="5">The sequence shown here is derived from an EMBL/GenBank/DDBJ whole genome shotgun (WGS) entry which is preliminary data.</text>
</comment>
<comment type="similarity">
    <text evidence="2">Belongs to the aspartate/ornithine carbamoyltransferase superfamily.</text>
</comment>
<reference evidence="5" key="1">
    <citation type="submission" date="2022-10" db="EMBL/GenBank/DDBJ databases">
        <title>The WGS of Solirubrobacter sp. CPCC 204708.</title>
        <authorList>
            <person name="Jiang Z."/>
        </authorList>
    </citation>
    <scope>NUCLEOTIDE SEQUENCE</scope>
    <source>
        <strain evidence="5">CPCC 204708</strain>
    </source>
</reference>
<keyword evidence="6" id="KW-1185">Reference proteome</keyword>
<name>A0ABT4RNH5_9ACTN</name>
<dbReference type="PANTHER" id="PTHR45753">
    <property type="entry name" value="ORNITHINE CARBAMOYLTRANSFERASE, MITOCHONDRIAL"/>
    <property type="match status" value="1"/>
</dbReference>
<evidence type="ECO:0008006" key="7">
    <source>
        <dbReference type="Google" id="ProtNLM"/>
    </source>
</evidence>
<evidence type="ECO:0000313" key="5">
    <source>
        <dbReference type="EMBL" id="MDA0140127.1"/>
    </source>
</evidence>
<keyword evidence="1 2" id="KW-0808">Transferase</keyword>
<feature type="domain" description="Aspartate/ornithine carbamoyltransferase carbamoyl-P binding" evidence="4">
    <location>
        <begin position="4"/>
        <end position="139"/>
    </location>
</feature>